<keyword evidence="1" id="KW-1133">Transmembrane helix</keyword>
<organism evidence="2 3">
    <name type="scientific">Umbra pygmaea</name>
    <name type="common">Eastern mudminnow</name>
    <dbReference type="NCBI Taxonomy" id="75934"/>
    <lineage>
        <taxon>Eukaryota</taxon>
        <taxon>Metazoa</taxon>
        <taxon>Chordata</taxon>
        <taxon>Craniata</taxon>
        <taxon>Vertebrata</taxon>
        <taxon>Euteleostomi</taxon>
        <taxon>Actinopterygii</taxon>
        <taxon>Neopterygii</taxon>
        <taxon>Teleostei</taxon>
        <taxon>Protacanthopterygii</taxon>
        <taxon>Esociformes</taxon>
        <taxon>Umbridae</taxon>
        <taxon>Umbra</taxon>
    </lineage>
</organism>
<accession>A0ABD0X6D3</accession>
<dbReference type="EMBL" id="JAGEUA010000003">
    <property type="protein sequence ID" value="KAL0994545.1"/>
    <property type="molecule type" value="Genomic_DNA"/>
</dbReference>
<sequence>MTETDYEANTAFLGEWGPFQKMVFFFLCLSIIPNGFTGLSIVFIGDTPAHHCFIPANANISDEWRNQSIPLMKESETVTLSKCTRYKLDVIKSLSEKGYVPGVDVNVSEIQQESCLDGWEYERGTYISTIVSEWDLVCADKWKNPLTSSVFFCGVLTGSFLSGQLSDRCLGGK</sequence>
<feature type="transmembrane region" description="Helical" evidence="1">
    <location>
        <begin position="22"/>
        <end position="44"/>
    </location>
</feature>
<keyword evidence="3" id="KW-1185">Reference proteome</keyword>
<comment type="caution">
    <text evidence="2">The sequence shown here is derived from an EMBL/GenBank/DDBJ whole genome shotgun (WGS) entry which is preliminary data.</text>
</comment>
<keyword evidence="1" id="KW-0812">Transmembrane</keyword>
<evidence type="ECO:0000313" key="2">
    <source>
        <dbReference type="EMBL" id="KAL0994545.1"/>
    </source>
</evidence>
<evidence type="ECO:0000256" key="1">
    <source>
        <dbReference type="SAM" id="Phobius"/>
    </source>
</evidence>
<gene>
    <name evidence="2" type="ORF">UPYG_G00123790</name>
</gene>
<evidence type="ECO:0000313" key="3">
    <source>
        <dbReference type="Proteomes" id="UP001557470"/>
    </source>
</evidence>
<dbReference type="Proteomes" id="UP001557470">
    <property type="component" value="Unassembled WGS sequence"/>
</dbReference>
<reference evidence="2 3" key="1">
    <citation type="submission" date="2024-06" db="EMBL/GenBank/DDBJ databases">
        <authorList>
            <person name="Pan Q."/>
            <person name="Wen M."/>
            <person name="Jouanno E."/>
            <person name="Zahm M."/>
            <person name="Klopp C."/>
            <person name="Cabau C."/>
            <person name="Louis A."/>
            <person name="Berthelot C."/>
            <person name="Parey E."/>
            <person name="Roest Crollius H."/>
            <person name="Montfort J."/>
            <person name="Robinson-Rechavi M."/>
            <person name="Bouchez O."/>
            <person name="Lampietro C."/>
            <person name="Lopez Roques C."/>
            <person name="Donnadieu C."/>
            <person name="Postlethwait J."/>
            <person name="Bobe J."/>
            <person name="Verreycken H."/>
            <person name="Guiguen Y."/>
        </authorList>
    </citation>
    <scope>NUCLEOTIDE SEQUENCE [LARGE SCALE GENOMIC DNA]</scope>
    <source>
        <strain evidence="2">Up_M1</strain>
        <tissue evidence="2">Testis</tissue>
    </source>
</reference>
<keyword evidence="1" id="KW-0472">Membrane</keyword>
<dbReference type="AlphaFoldDB" id="A0ABD0X6D3"/>
<proteinExistence type="predicted"/>
<name>A0ABD0X6D3_UMBPY</name>
<protein>
    <submittedName>
        <fullName evidence="2">Uncharacterized protein</fullName>
    </submittedName>
</protein>